<keyword evidence="1" id="KW-0472">Membrane</keyword>
<dbReference type="EMBL" id="LS483487">
    <property type="protein sequence ID" value="SQI99390.1"/>
    <property type="molecule type" value="Genomic_DNA"/>
</dbReference>
<protein>
    <submittedName>
        <fullName evidence="2">Uncharacterized protein</fullName>
    </submittedName>
</protein>
<proteinExistence type="predicted"/>
<name>A0AAX2J6N9_9FUSO</name>
<dbReference type="AlphaFoldDB" id="A0AAX2J6N9"/>
<gene>
    <name evidence="2" type="ORF">NCTC12112_00102</name>
</gene>
<keyword evidence="1" id="KW-1133">Transmembrane helix</keyword>
<organism evidence="2 3">
    <name type="scientific">Fusobacterium ulcerans</name>
    <dbReference type="NCBI Taxonomy" id="861"/>
    <lineage>
        <taxon>Bacteria</taxon>
        <taxon>Fusobacteriati</taxon>
        <taxon>Fusobacteriota</taxon>
        <taxon>Fusobacteriia</taxon>
        <taxon>Fusobacteriales</taxon>
        <taxon>Fusobacteriaceae</taxon>
        <taxon>Fusobacterium</taxon>
    </lineage>
</organism>
<evidence type="ECO:0000313" key="2">
    <source>
        <dbReference type="EMBL" id="SQI99390.1"/>
    </source>
</evidence>
<accession>A0AAX2J6N9</accession>
<evidence type="ECO:0000313" key="3">
    <source>
        <dbReference type="Proteomes" id="UP000249008"/>
    </source>
</evidence>
<feature type="transmembrane region" description="Helical" evidence="1">
    <location>
        <begin position="20"/>
        <end position="38"/>
    </location>
</feature>
<reference evidence="2 3" key="1">
    <citation type="submission" date="2018-06" db="EMBL/GenBank/DDBJ databases">
        <authorList>
            <consortium name="Pathogen Informatics"/>
            <person name="Doyle S."/>
        </authorList>
    </citation>
    <scope>NUCLEOTIDE SEQUENCE [LARGE SCALE GENOMIC DNA]</scope>
    <source>
        <strain evidence="2 3">NCTC12112</strain>
    </source>
</reference>
<evidence type="ECO:0000256" key="1">
    <source>
        <dbReference type="SAM" id="Phobius"/>
    </source>
</evidence>
<keyword evidence="1" id="KW-0812">Transmembrane</keyword>
<sequence length="39" mass="4223">MIEKIMKAVKSGNKKRGRNITIGITIGLILMGEMGYSGL</sequence>
<dbReference type="Proteomes" id="UP000249008">
    <property type="component" value="Chromosome 1"/>
</dbReference>